<evidence type="ECO:0000313" key="3">
    <source>
        <dbReference type="Proteomes" id="UP000234530"/>
    </source>
</evidence>
<dbReference type="EMBL" id="CP025430">
    <property type="protein sequence ID" value="AUH65994.1"/>
    <property type="molecule type" value="Genomic_DNA"/>
</dbReference>
<keyword evidence="1" id="KW-0732">Signal</keyword>
<name>A0A2H5F372_9RHOB</name>
<protein>
    <recommendedName>
        <fullName evidence="4">Cobalt transporter</fullName>
    </recommendedName>
</protein>
<dbReference type="InterPro" id="IPR021333">
    <property type="entry name" value="DUF2946"/>
</dbReference>
<proteinExistence type="predicted"/>
<sequence>MRRWICSLLVVLIALGGVLSHGQVAEAGHAPGHHAVAIATDASHAEGHQHGKSHDTGAETLSDACAILCLGTPAPWGALAEQAPTEAGRSLKWRFTALSHEGLRVGPGYRPPTSI</sequence>
<keyword evidence="3" id="KW-1185">Reference proteome</keyword>
<evidence type="ECO:0000313" key="2">
    <source>
        <dbReference type="EMBL" id="AUH65994.1"/>
    </source>
</evidence>
<evidence type="ECO:0008006" key="4">
    <source>
        <dbReference type="Google" id="ProtNLM"/>
    </source>
</evidence>
<feature type="signal peptide" evidence="1">
    <location>
        <begin position="1"/>
        <end position="22"/>
    </location>
</feature>
<dbReference type="Pfam" id="PF11162">
    <property type="entry name" value="DUF2946"/>
    <property type="match status" value="1"/>
</dbReference>
<gene>
    <name evidence="2" type="ORF">CX676_19035</name>
</gene>
<organism evidence="2 3">
    <name type="scientific">Paracoccus zhejiangensis</name>
    <dbReference type="NCBI Taxonomy" id="1077935"/>
    <lineage>
        <taxon>Bacteria</taxon>
        <taxon>Pseudomonadati</taxon>
        <taxon>Pseudomonadota</taxon>
        <taxon>Alphaproteobacteria</taxon>
        <taxon>Rhodobacterales</taxon>
        <taxon>Paracoccaceae</taxon>
        <taxon>Paracoccus</taxon>
    </lineage>
</organism>
<dbReference type="KEGG" id="pzh:CX676_19035"/>
<feature type="chain" id="PRO_5014174501" description="Cobalt transporter" evidence="1">
    <location>
        <begin position="23"/>
        <end position="115"/>
    </location>
</feature>
<evidence type="ECO:0000256" key="1">
    <source>
        <dbReference type="SAM" id="SignalP"/>
    </source>
</evidence>
<dbReference type="AlphaFoldDB" id="A0A2H5F372"/>
<dbReference type="RefSeq" id="WP_101753973.1">
    <property type="nucleotide sequence ID" value="NZ_CP025430.1"/>
</dbReference>
<accession>A0A2H5F372</accession>
<dbReference type="OrthoDB" id="9890394at2"/>
<dbReference type="Proteomes" id="UP000234530">
    <property type="component" value="Chromosome"/>
</dbReference>
<reference evidence="2 3" key="1">
    <citation type="journal article" date="2013" name="Antonie Van Leeuwenhoek">
        <title>Paracoccus zhejiangensis sp. nov., isolated from activated sludge in wastewater-treatment system.</title>
        <authorList>
            <person name="Wu Z.G."/>
            <person name="Zhang D.F."/>
            <person name="Liu Y.L."/>
            <person name="Wang F."/>
            <person name="Jiang X."/>
            <person name="Li C."/>
            <person name="Li S.P."/>
            <person name="Hong Q."/>
            <person name="Li W.J."/>
        </authorList>
    </citation>
    <scope>NUCLEOTIDE SEQUENCE [LARGE SCALE GENOMIC DNA]</scope>
    <source>
        <strain evidence="2 3">J6</strain>
    </source>
</reference>